<sequence length="65" mass="7535">MLSLVIVVFLQLDDYAIPWMFLSSTFSLNFNSTTKLILRSKEKRKIAARVKIVVKKGVDKDQSFR</sequence>
<reference evidence="1 2" key="1">
    <citation type="submission" date="2019-10" db="EMBL/GenBank/DDBJ databases">
        <title>Dictyobacter vulcani sp. nov., within the class Ktedonobacteria, isolated from soil of volcanic Mt. Zao.</title>
        <authorList>
            <person name="Zheng Y."/>
            <person name="Wang C.M."/>
            <person name="Sakai Y."/>
            <person name="Abe K."/>
            <person name="Yokota A."/>
            <person name="Yabe S."/>
        </authorList>
    </citation>
    <scope>NUCLEOTIDE SEQUENCE [LARGE SCALE GENOMIC DNA]</scope>
    <source>
        <strain evidence="1 2">W12</strain>
    </source>
</reference>
<gene>
    <name evidence="1" type="ORF">KDW_10990</name>
</gene>
<organism evidence="1 2">
    <name type="scientific">Dictyobacter vulcani</name>
    <dbReference type="NCBI Taxonomy" id="2607529"/>
    <lineage>
        <taxon>Bacteria</taxon>
        <taxon>Bacillati</taxon>
        <taxon>Chloroflexota</taxon>
        <taxon>Ktedonobacteria</taxon>
        <taxon>Ktedonobacterales</taxon>
        <taxon>Dictyobacteraceae</taxon>
        <taxon>Dictyobacter</taxon>
    </lineage>
</organism>
<protein>
    <submittedName>
        <fullName evidence="1">Uncharacterized protein</fullName>
    </submittedName>
</protein>
<dbReference type="EMBL" id="BKZW01000001">
    <property type="protein sequence ID" value="GER86937.1"/>
    <property type="molecule type" value="Genomic_DNA"/>
</dbReference>
<name>A0A5J4KKH2_9CHLR</name>
<dbReference type="Proteomes" id="UP000326912">
    <property type="component" value="Unassembled WGS sequence"/>
</dbReference>
<keyword evidence="2" id="KW-1185">Reference proteome</keyword>
<dbReference type="AlphaFoldDB" id="A0A5J4KKH2"/>
<evidence type="ECO:0000313" key="2">
    <source>
        <dbReference type="Proteomes" id="UP000326912"/>
    </source>
</evidence>
<evidence type="ECO:0000313" key="1">
    <source>
        <dbReference type="EMBL" id="GER86937.1"/>
    </source>
</evidence>
<accession>A0A5J4KKH2</accession>
<comment type="caution">
    <text evidence="1">The sequence shown here is derived from an EMBL/GenBank/DDBJ whole genome shotgun (WGS) entry which is preliminary data.</text>
</comment>
<proteinExistence type="predicted"/>